<dbReference type="AlphaFoldDB" id="A0A0L0N0H4"/>
<name>A0A0L0N0H4_TOLOC</name>
<organism evidence="1 2">
    <name type="scientific">Tolypocladium ophioglossoides (strain CBS 100239)</name>
    <name type="common">Snaketongue truffleclub</name>
    <name type="synonym">Elaphocordyceps ophioglossoides</name>
    <dbReference type="NCBI Taxonomy" id="1163406"/>
    <lineage>
        <taxon>Eukaryota</taxon>
        <taxon>Fungi</taxon>
        <taxon>Dikarya</taxon>
        <taxon>Ascomycota</taxon>
        <taxon>Pezizomycotina</taxon>
        <taxon>Sordariomycetes</taxon>
        <taxon>Hypocreomycetidae</taxon>
        <taxon>Hypocreales</taxon>
        <taxon>Ophiocordycipitaceae</taxon>
        <taxon>Tolypocladium</taxon>
    </lineage>
</organism>
<dbReference type="OrthoDB" id="4379079at2759"/>
<sequence length="69" mass="7626">METTVNKTPEPPVQILVQTLTYLVPGNGSSERYLFMLNGICQTAISMLRNSDGPRVMIDLPWKTNVASS</sequence>
<comment type="caution">
    <text evidence="1">The sequence shown here is derived from an EMBL/GenBank/DDBJ whole genome shotgun (WGS) entry which is preliminary data.</text>
</comment>
<keyword evidence="2" id="KW-1185">Reference proteome</keyword>
<reference evidence="1 2" key="1">
    <citation type="journal article" date="2015" name="BMC Genomics">
        <title>The genome of the truffle-parasite Tolypocladium ophioglossoides and the evolution of antifungal peptaibiotics.</title>
        <authorList>
            <person name="Quandt C.A."/>
            <person name="Bushley K.E."/>
            <person name="Spatafora J.W."/>
        </authorList>
    </citation>
    <scope>NUCLEOTIDE SEQUENCE [LARGE SCALE GENOMIC DNA]</scope>
    <source>
        <strain evidence="1 2">CBS 100239</strain>
    </source>
</reference>
<dbReference type="EMBL" id="LFRF01000034">
    <property type="protein sequence ID" value="KND87597.1"/>
    <property type="molecule type" value="Genomic_DNA"/>
</dbReference>
<protein>
    <submittedName>
        <fullName evidence="1">Uncharacterized protein</fullName>
    </submittedName>
</protein>
<accession>A0A0L0N0H4</accession>
<gene>
    <name evidence="1" type="ORF">TOPH_07717</name>
</gene>
<proteinExistence type="predicted"/>
<dbReference type="Proteomes" id="UP000036947">
    <property type="component" value="Unassembled WGS sequence"/>
</dbReference>
<evidence type="ECO:0000313" key="1">
    <source>
        <dbReference type="EMBL" id="KND87597.1"/>
    </source>
</evidence>
<evidence type="ECO:0000313" key="2">
    <source>
        <dbReference type="Proteomes" id="UP000036947"/>
    </source>
</evidence>